<proteinExistence type="predicted"/>
<keyword evidence="1" id="KW-0732">Signal</keyword>
<protein>
    <submittedName>
        <fullName evidence="2">Uncharacterized protein</fullName>
    </submittedName>
</protein>
<feature type="chain" id="PRO_5035862144" evidence="1">
    <location>
        <begin position="19"/>
        <end position="199"/>
    </location>
</feature>
<gene>
    <name evidence="2" type="ORF">CBOVIS_LOCUS190</name>
</gene>
<sequence>MLLPLLLVLPLAALGCGAGYGQLGRTGKFVYQIAPPIAYTYSNNPSRGQVNANYASYIAKNDVTNAIMETLTENALPTTGITINVDFIPPNTPLMATCDAEGTGYLTVDGTVLYKCLTTGQETFIVNETVTVTSTVRKTGTTNGPGGVKAELFEQTMTVTAITSQLVYESQWKQIARSVQKSLESKNMLFNEEIQVLLL</sequence>
<feature type="signal peptide" evidence="1">
    <location>
        <begin position="1"/>
        <end position="18"/>
    </location>
</feature>
<accession>A0A8S1E704</accession>
<name>A0A8S1E704_9PELO</name>
<dbReference type="OrthoDB" id="5822757at2759"/>
<evidence type="ECO:0000313" key="2">
    <source>
        <dbReference type="EMBL" id="CAB3396670.1"/>
    </source>
</evidence>
<evidence type="ECO:0000313" key="3">
    <source>
        <dbReference type="Proteomes" id="UP000494206"/>
    </source>
</evidence>
<dbReference type="Proteomes" id="UP000494206">
    <property type="component" value="Unassembled WGS sequence"/>
</dbReference>
<dbReference type="EMBL" id="CADEPM010000001">
    <property type="protein sequence ID" value="CAB3396670.1"/>
    <property type="molecule type" value="Genomic_DNA"/>
</dbReference>
<evidence type="ECO:0000256" key="1">
    <source>
        <dbReference type="SAM" id="SignalP"/>
    </source>
</evidence>
<reference evidence="2 3" key="1">
    <citation type="submission" date="2020-04" db="EMBL/GenBank/DDBJ databases">
        <authorList>
            <person name="Laetsch R D."/>
            <person name="Stevens L."/>
            <person name="Kumar S."/>
            <person name="Blaxter L. M."/>
        </authorList>
    </citation>
    <scope>NUCLEOTIDE SEQUENCE [LARGE SCALE GENOMIC DNA]</scope>
</reference>
<dbReference type="AlphaFoldDB" id="A0A8S1E704"/>
<organism evidence="2 3">
    <name type="scientific">Caenorhabditis bovis</name>
    <dbReference type="NCBI Taxonomy" id="2654633"/>
    <lineage>
        <taxon>Eukaryota</taxon>
        <taxon>Metazoa</taxon>
        <taxon>Ecdysozoa</taxon>
        <taxon>Nematoda</taxon>
        <taxon>Chromadorea</taxon>
        <taxon>Rhabditida</taxon>
        <taxon>Rhabditina</taxon>
        <taxon>Rhabditomorpha</taxon>
        <taxon>Rhabditoidea</taxon>
        <taxon>Rhabditidae</taxon>
        <taxon>Peloderinae</taxon>
        <taxon>Caenorhabditis</taxon>
    </lineage>
</organism>
<keyword evidence="3" id="KW-1185">Reference proteome</keyword>
<comment type="caution">
    <text evidence="2">The sequence shown here is derived from an EMBL/GenBank/DDBJ whole genome shotgun (WGS) entry which is preliminary data.</text>
</comment>